<dbReference type="EMBL" id="OW240912">
    <property type="protein sequence ID" value="CAH2218791.1"/>
    <property type="molecule type" value="Genomic_DNA"/>
</dbReference>
<dbReference type="InterPro" id="IPR009432">
    <property type="entry name" value="DUF1075"/>
</dbReference>
<dbReference type="GO" id="GO:0071456">
    <property type="term" value="P:cellular response to hypoxia"/>
    <property type="evidence" value="ECO:0007669"/>
    <property type="project" value="TreeGrafter"/>
</dbReference>
<proteinExistence type="inferred from homology"/>
<reference evidence="8" key="1">
    <citation type="submission" date="2022-03" db="EMBL/GenBank/DDBJ databases">
        <authorList>
            <person name="Alioto T."/>
            <person name="Alioto T."/>
            <person name="Gomez Garrido J."/>
        </authorList>
    </citation>
    <scope>NUCLEOTIDE SEQUENCE</scope>
</reference>
<evidence type="ECO:0000256" key="6">
    <source>
        <dbReference type="SAM" id="Phobius"/>
    </source>
</evidence>
<evidence type="ECO:0000256" key="3">
    <source>
        <dbReference type="ARBA" id="ARBA00022692"/>
    </source>
</evidence>
<dbReference type="GO" id="GO:0016020">
    <property type="term" value="C:membrane"/>
    <property type="evidence" value="ECO:0007669"/>
    <property type="project" value="UniProtKB-SubCell"/>
</dbReference>
<sequence length="156" mass="17031">MLGSLGRSGLRSLAGRAALLNGGAGSFPRQLGVQDLAAKRFLCSKPEEVQPKDPGVSFKVPGHRPSGFEKKILIWGGRFKKQEDIPEIVSYDMVDAAKSKVRVKFAVLMMAMTIFGCIIMVILGKQAAGRHESLANINLEKKARLREEALKEQAKP</sequence>
<dbReference type="PANTHER" id="PTHR13674">
    <property type="entry name" value="GROWTH AND TRANSFORMATION-DEPENDENT PROTEIN"/>
    <property type="match status" value="1"/>
</dbReference>
<evidence type="ECO:0000256" key="5">
    <source>
        <dbReference type="ARBA" id="ARBA00023136"/>
    </source>
</evidence>
<evidence type="ECO:0000313" key="7">
    <source>
        <dbReference type="EMBL" id="CAH2218791.1"/>
    </source>
</evidence>
<dbReference type="GO" id="GO:0005739">
    <property type="term" value="C:mitochondrion"/>
    <property type="evidence" value="ECO:0007669"/>
    <property type="project" value="TreeGrafter"/>
</dbReference>
<dbReference type="Proteomes" id="UP001295444">
    <property type="component" value="Unassembled WGS sequence"/>
</dbReference>
<evidence type="ECO:0000256" key="1">
    <source>
        <dbReference type="ARBA" id="ARBA00004167"/>
    </source>
</evidence>
<dbReference type="AlphaFoldDB" id="A0AAD1TQJ7"/>
<organism evidence="8 9">
    <name type="scientific">Pelobates cultripes</name>
    <name type="common">Western spadefoot toad</name>
    <dbReference type="NCBI Taxonomy" id="61616"/>
    <lineage>
        <taxon>Eukaryota</taxon>
        <taxon>Metazoa</taxon>
        <taxon>Chordata</taxon>
        <taxon>Craniata</taxon>
        <taxon>Vertebrata</taxon>
        <taxon>Euteleostomi</taxon>
        <taxon>Amphibia</taxon>
        <taxon>Batrachia</taxon>
        <taxon>Anura</taxon>
        <taxon>Pelobatoidea</taxon>
        <taxon>Pelobatidae</taxon>
        <taxon>Pelobates</taxon>
    </lineage>
</organism>
<keyword evidence="9" id="KW-1185">Reference proteome</keyword>
<comment type="subcellular location">
    <subcellularLocation>
        <location evidence="1">Membrane</location>
        <topology evidence="1">Single-pass membrane protein</topology>
    </subcellularLocation>
</comment>
<protein>
    <submittedName>
        <fullName evidence="8">FAM162A</fullName>
    </submittedName>
</protein>
<dbReference type="Pfam" id="PF06388">
    <property type="entry name" value="DUF1075"/>
    <property type="match status" value="1"/>
</dbReference>
<evidence type="ECO:0000256" key="2">
    <source>
        <dbReference type="ARBA" id="ARBA00007363"/>
    </source>
</evidence>
<keyword evidence="4 6" id="KW-1133">Transmembrane helix</keyword>
<dbReference type="GO" id="GO:0090200">
    <property type="term" value="P:positive regulation of release of cytochrome c from mitochondria"/>
    <property type="evidence" value="ECO:0007669"/>
    <property type="project" value="TreeGrafter"/>
</dbReference>
<evidence type="ECO:0000313" key="8">
    <source>
        <dbReference type="EMBL" id="CAH2330638.1"/>
    </source>
</evidence>
<gene>
    <name evidence="8" type="ORF">PECUL_23A015588</name>
    <name evidence="7" type="ORF">PECUL_23A036487</name>
</gene>
<keyword evidence="3 6" id="KW-0812">Transmembrane</keyword>
<comment type="similarity">
    <text evidence="2">Belongs to the UPF0389 family.</text>
</comment>
<dbReference type="Proteomes" id="UP001295444">
    <property type="component" value="Chromosome 01"/>
</dbReference>
<feature type="transmembrane region" description="Helical" evidence="6">
    <location>
        <begin position="105"/>
        <end position="124"/>
    </location>
</feature>
<keyword evidence="5 6" id="KW-0472">Membrane</keyword>
<evidence type="ECO:0000256" key="4">
    <source>
        <dbReference type="ARBA" id="ARBA00022989"/>
    </source>
</evidence>
<dbReference type="GO" id="GO:0051402">
    <property type="term" value="P:neuron apoptotic process"/>
    <property type="evidence" value="ECO:0007669"/>
    <property type="project" value="TreeGrafter"/>
</dbReference>
<evidence type="ECO:0000313" key="9">
    <source>
        <dbReference type="Proteomes" id="UP001295444"/>
    </source>
</evidence>
<accession>A0AAD1TQJ7</accession>
<name>A0AAD1TQJ7_PELCU</name>
<dbReference type="PANTHER" id="PTHR13674:SF2">
    <property type="entry name" value="PROTEIN FAM162A"/>
    <property type="match status" value="1"/>
</dbReference>
<dbReference type="EMBL" id="CAKOES020000870">
    <property type="protein sequence ID" value="CAH2330638.1"/>
    <property type="molecule type" value="Genomic_DNA"/>
</dbReference>